<dbReference type="EMBL" id="MU003700">
    <property type="protein sequence ID" value="KAF2810131.1"/>
    <property type="molecule type" value="Genomic_DNA"/>
</dbReference>
<dbReference type="Proteomes" id="UP000504636">
    <property type="component" value="Unplaced"/>
</dbReference>
<dbReference type="AlphaFoldDB" id="A0A6A6YN14"/>
<name>A0A6A6YN14_9PEZI</name>
<gene>
    <name evidence="2 4" type="ORF">BDZ99DRAFT_305314</name>
</gene>
<reference evidence="2 4" key="1">
    <citation type="journal article" date="2020" name="Stud. Mycol.">
        <title>101 Dothideomycetes genomes: a test case for predicting lifestyles and emergence of pathogens.</title>
        <authorList>
            <person name="Haridas S."/>
            <person name="Albert R."/>
            <person name="Binder M."/>
            <person name="Bloem J."/>
            <person name="Labutti K."/>
            <person name="Salamov A."/>
            <person name="Andreopoulos B."/>
            <person name="Baker S."/>
            <person name="Barry K."/>
            <person name="Bills G."/>
            <person name="Bluhm B."/>
            <person name="Cannon C."/>
            <person name="Castanera R."/>
            <person name="Culley D."/>
            <person name="Daum C."/>
            <person name="Ezra D."/>
            <person name="Gonzalez J."/>
            <person name="Henrissat B."/>
            <person name="Kuo A."/>
            <person name="Liang C."/>
            <person name="Lipzen A."/>
            <person name="Lutzoni F."/>
            <person name="Magnuson J."/>
            <person name="Mondo S."/>
            <person name="Nolan M."/>
            <person name="Ohm R."/>
            <person name="Pangilinan J."/>
            <person name="Park H.-J."/>
            <person name="Ramirez L."/>
            <person name="Alfaro M."/>
            <person name="Sun H."/>
            <person name="Tritt A."/>
            <person name="Yoshinaga Y."/>
            <person name="Zwiers L.-H."/>
            <person name="Turgeon B."/>
            <person name="Goodwin S."/>
            <person name="Spatafora J."/>
            <person name="Crous P."/>
            <person name="Grigoriev I."/>
        </authorList>
    </citation>
    <scope>NUCLEOTIDE SEQUENCE</scope>
    <source>
        <strain evidence="2 4">CBS 304.34</strain>
    </source>
</reference>
<proteinExistence type="predicted"/>
<sequence>MHRRGINDSLTVVTLDMAKYRVDMRLLFNHIDNLEWIQQYQNHEWIVGELRGIEFQYEQWSREMDMVSTCKPLVAVRASKHNAAFEWKDFQPLMPKSRTSTPLLNPKIETPQPSLETHTLPSKTHHGDTLPPISSILQGVAAFDSVQDTVGL</sequence>
<accession>A0A6A6YN14</accession>
<keyword evidence="3" id="KW-1185">Reference proteome</keyword>
<evidence type="ECO:0000313" key="3">
    <source>
        <dbReference type="Proteomes" id="UP000504636"/>
    </source>
</evidence>
<feature type="region of interest" description="Disordered" evidence="1">
    <location>
        <begin position="98"/>
        <end position="128"/>
    </location>
</feature>
<evidence type="ECO:0000313" key="4">
    <source>
        <dbReference type="RefSeq" id="XP_033577095.1"/>
    </source>
</evidence>
<dbReference type="GeneID" id="54455114"/>
<reference evidence="4" key="2">
    <citation type="submission" date="2020-04" db="EMBL/GenBank/DDBJ databases">
        <authorList>
            <consortium name="NCBI Genome Project"/>
        </authorList>
    </citation>
    <scope>NUCLEOTIDE SEQUENCE</scope>
    <source>
        <strain evidence="4">CBS 304.34</strain>
    </source>
</reference>
<reference evidence="4" key="3">
    <citation type="submission" date="2025-04" db="UniProtKB">
        <authorList>
            <consortium name="RefSeq"/>
        </authorList>
    </citation>
    <scope>IDENTIFICATION</scope>
    <source>
        <strain evidence="4">CBS 304.34</strain>
    </source>
</reference>
<dbReference type="RefSeq" id="XP_033577095.1">
    <property type="nucleotide sequence ID" value="XM_033714221.1"/>
</dbReference>
<evidence type="ECO:0000256" key="1">
    <source>
        <dbReference type="SAM" id="MobiDB-lite"/>
    </source>
</evidence>
<protein>
    <submittedName>
        <fullName evidence="2 4">Uncharacterized protein</fullName>
    </submittedName>
</protein>
<organism evidence="2">
    <name type="scientific">Mytilinidion resinicola</name>
    <dbReference type="NCBI Taxonomy" id="574789"/>
    <lineage>
        <taxon>Eukaryota</taxon>
        <taxon>Fungi</taxon>
        <taxon>Dikarya</taxon>
        <taxon>Ascomycota</taxon>
        <taxon>Pezizomycotina</taxon>
        <taxon>Dothideomycetes</taxon>
        <taxon>Pleosporomycetidae</taxon>
        <taxon>Mytilinidiales</taxon>
        <taxon>Mytilinidiaceae</taxon>
        <taxon>Mytilinidion</taxon>
    </lineage>
</organism>
<feature type="compositionally biased region" description="Polar residues" evidence="1">
    <location>
        <begin position="111"/>
        <end position="122"/>
    </location>
</feature>
<evidence type="ECO:0000313" key="2">
    <source>
        <dbReference type="EMBL" id="KAF2810131.1"/>
    </source>
</evidence>